<comment type="similarity">
    <text evidence="1">Belongs to the sigma-70 factor family. ECF subfamily.</text>
</comment>
<dbReference type="InterPro" id="IPR007627">
    <property type="entry name" value="RNA_pol_sigma70_r2"/>
</dbReference>
<dbReference type="Pfam" id="PF04542">
    <property type="entry name" value="Sigma70_r2"/>
    <property type="match status" value="1"/>
</dbReference>
<organism evidence="8 9">
    <name type="scientific">Deinococcus reticulitermitis</name>
    <dbReference type="NCBI Taxonomy" id="856736"/>
    <lineage>
        <taxon>Bacteria</taxon>
        <taxon>Thermotogati</taxon>
        <taxon>Deinococcota</taxon>
        <taxon>Deinococci</taxon>
        <taxon>Deinococcales</taxon>
        <taxon>Deinococcaceae</taxon>
        <taxon>Deinococcus</taxon>
    </lineage>
</organism>
<protein>
    <submittedName>
        <fullName evidence="8">RNA polymerase sigma-70 factor, ECF subfamily</fullName>
    </submittedName>
</protein>
<proteinExistence type="inferred from homology"/>
<keyword evidence="9" id="KW-1185">Reference proteome</keyword>
<dbReference type="InterPro" id="IPR013249">
    <property type="entry name" value="RNA_pol_sigma70_r4_t2"/>
</dbReference>
<dbReference type="GO" id="GO:0006352">
    <property type="term" value="P:DNA-templated transcription initiation"/>
    <property type="evidence" value="ECO:0007669"/>
    <property type="project" value="InterPro"/>
</dbReference>
<evidence type="ECO:0000313" key="9">
    <source>
        <dbReference type="Proteomes" id="UP000199223"/>
    </source>
</evidence>
<dbReference type="GO" id="GO:0003677">
    <property type="term" value="F:DNA binding"/>
    <property type="evidence" value="ECO:0007669"/>
    <property type="project" value="UniProtKB-KW"/>
</dbReference>
<dbReference type="InterPro" id="IPR039425">
    <property type="entry name" value="RNA_pol_sigma-70-like"/>
</dbReference>
<dbReference type="InterPro" id="IPR013325">
    <property type="entry name" value="RNA_pol_sigma_r2"/>
</dbReference>
<evidence type="ECO:0000256" key="3">
    <source>
        <dbReference type="ARBA" id="ARBA00023082"/>
    </source>
</evidence>
<keyword evidence="2" id="KW-0805">Transcription regulation</keyword>
<gene>
    <name evidence="8" type="ORF">SAMN04488058_10680</name>
</gene>
<evidence type="ECO:0000256" key="5">
    <source>
        <dbReference type="ARBA" id="ARBA00023163"/>
    </source>
</evidence>
<evidence type="ECO:0000313" key="8">
    <source>
        <dbReference type="EMBL" id="SEJ33527.1"/>
    </source>
</evidence>
<sequence length="199" mass="21403">MRLNDWTDAQLIPLAARAGPHREAAFELLVRRYAPGLHRLASGLVGAGSADDVLQEVFMSVYRSLAGFRGDAPFGAWVHRITVNACNKALAARRSLALDEVAEVTTLLTPVRATEQDALRETLARAMAGLPPEQREAVALRELSGLDYAEIAAVTGVSLGTVKSRINRGRAALRERLSASGYVPDAPPVPDLPTVKEKL</sequence>
<dbReference type="RefSeq" id="WP_342708123.1">
    <property type="nucleotide sequence ID" value="NZ_FNZA01000006.1"/>
</dbReference>
<dbReference type="PANTHER" id="PTHR43133">
    <property type="entry name" value="RNA POLYMERASE ECF-TYPE SIGMA FACTO"/>
    <property type="match status" value="1"/>
</dbReference>
<dbReference type="Proteomes" id="UP000199223">
    <property type="component" value="Unassembled WGS sequence"/>
</dbReference>
<dbReference type="CDD" id="cd06171">
    <property type="entry name" value="Sigma70_r4"/>
    <property type="match status" value="1"/>
</dbReference>
<name>A0A1H6Y3A1_9DEIO</name>
<dbReference type="SUPFAM" id="SSF88946">
    <property type="entry name" value="Sigma2 domain of RNA polymerase sigma factors"/>
    <property type="match status" value="1"/>
</dbReference>
<evidence type="ECO:0000256" key="2">
    <source>
        <dbReference type="ARBA" id="ARBA00023015"/>
    </source>
</evidence>
<dbReference type="EMBL" id="FNZA01000006">
    <property type="protein sequence ID" value="SEJ33527.1"/>
    <property type="molecule type" value="Genomic_DNA"/>
</dbReference>
<evidence type="ECO:0000259" key="7">
    <source>
        <dbReference type="Pfam" id="PF08281"/>
    </source>
</evidence>
<feature type="domain" description="RNA polymerase sigma factor 70 region 4 type 2" evidence="7">
    <location>
        <begin position="121"/>
        <end position="173"/>
    </location>
</feature>
<dbReference type="Gene3D" id="1.10.1740.10">
    <property type="match status" value="1"/>
</dbReference>
<dbReference type="NCBIfam" id="TIGR02937">
    <property type="entry name" value="sigma70-ECF"/>
    <property type="match status" value="1"/>
</dbReference>
<dbReference type="Gene3D" id="1.10.10.10">
    <property type="entry name" value="Winged helix-like DNA-binding domain superfamily/Winged helix DNA-binding domain"/>
    <property type="match status" value="1"/>
</dbReference>
<dbReference type="STRING" id="856736.SAMN04488058_10680"/>
<reference evidence="9" key="1">
    <citation type="submission" date="2016-10" db="EMBL/GenBank/DDBJ databases">
        <authorList>
            <person name="Varghese N."/>
            <person name="Submissions S."/>
        </authorList>
    </citation>
    <scope>NUCLEOTIDE SEQUENCE [LARGE SCALE GENOMIC DNA]</scope>
    <source>
        <strain evidence="9">CGMCC 1.10218</strain>
    </source>
</reference>
<dbReference type="InterPro" id="IPR036388">
    <property type="entry name" value="WH-like_DNA-bd_sf"/>
</dbReference>
<evidence type="ECO:0000259" key="6">
    <source>
        <dbReference type="Pfam" id="PF04542"/>
    </source>
</evidence>
<dbReference type="GO" id="GO:0016987">
    <property type="term" value="F:sigma factor activity"/>
    <property type="evidence" value="ECO:0007669"/>
    <property type="project" value="UniProtKB-KW"/>
</dbReference>
<dbReference type="InterPro" id="IPR014284">
    <property type="entry name" value="RNA_pol_sigma-70_dom"/>
</dbReference>
<accession>A0A1H6Y3A1</accession>
<keyword evidence="3" id="KW-0731">Sigma factor</keyword>
<dbReference type="SUPFAM" id="SSF88659">
    <property type="entry name" value="Sigma3 and sigma4 domains of RNA polymerase sigma factors"/>
    <property type="match status" value="1"/>
</dbReference>
<dbReference type="Pfam" id="PF08281">
    <property type="entry name" value="Sigma70_r4_2"/>
    <property type="match status" value="1"/>
</dbReference>
<evidence type="ECO:0000256" key="4">
    <source>
        <dbReference type="ARBA" id="ARBA00023125"/>
    </source>
</evidence>
<dbReference type="AlphaFoldDB" id="A0A1H6Y3A1"/>
<keyword evidence="4" id="KW-0238">DNA-binding</keyword>
<evidence type="ECO:0000256" key="1">
    <source>
        <dbReference type="ARBA" id="ARBA00010641"/>
    </source>
</evidence>
<keyword evidence="5" id="KW-0804">Transcription</keyword>
<feature type="domain" description="RNA polymerase sigma-70 region 2" evidence="6">
    <location>
        <begin position="29"/>
        <end position="94"/>
    </location>
</feature>
<dbReference type="PANTHER" id="PTHR43133:SF8">
    <property type="entry name" value="RNA POLYMERASE SIGMA FACTOR HI_1459-RELATED"/>
    <property type="match status" value="1"/>
</dbReference>
<dbReference type="InterPro" id="IPR013324">
    <property type="entry name" value="RNA_pol_sigma_r3/r4-like"/>
</dbReference>